<evidence type="ECO:0000313" key="2">
    <source>
        <dbReference type="EMBL" id="KAL0126070.1"/>
    </source>
</evidence>
<keyword evidence="3" id="KW-1185">Reference proteome</keyword>
<feature type="region of interest" description="Disordered" evidence="1">
    <location>
        <begin position="254"/>
        <end position="295"/>
    </location>
</feature>
<name>A0AAW2GEU4_9HYME</name>
<dbReference type="EMBL" id="JADYXP020000004">
    <property type="protein sequence ID" value="KAL0126070.1"/>
    <property type="molecule type" value="Genomic_DNA"/>
</dbReference>
<evidence type="ECO:0000313" key="3">
    <source>
        <dbReference type="Proteomes" id="UP001430953"/>
    </source>
</evidence>
<organism evidence="2 3">
    <name type="scientific">Cardiocondyla obscurior</name>
    <dbReference type="NCBI Taxonomy" id="286306"/>
    <lineage>
        <taxon>Eukaryota</taxon>
        <taxon>Metazoa</taxon>
        <taxon>Ecdysozoa</taxon>
        <taxon>Arthropoda</taxon>
        <taxon>Hexapoda</taxon>
        <taxon>Insecta</taxon>
        <taxon>Pterygota</taxon>
        <taxon>Neoptera</taxon>
        <taxon>Endopterygota</taxon>
        <taxon>Hymenoptera</taxon>
        <taxon>Apocrita</taxon>
        <taxon>Aculeata</taxon>
        <taxon>Formicoidea</taxon>
        <taxon>Formicidae</taxon>
        <taxon>Myrmicinae</taxon>
        <taxon>Cardiocondyla</taxon>
    </lineage>
</organism>
<evidence type="ECO:0000256" key="1">
    <source>
        <dbReference type="SAM" id="MobiDB-lite"/>
    </source>
</evidence>
<feature type="region of interest" description="Disordered" evidence="1">
    <location>
        <begin position="1"/>
        <end position="102"/>
    </location>
</feature>
<feature type="compositionally biased region" description="Polar residues" evidence="1">
    <location>
        <begin position="285"/>
        <end position="295"/>
    </location>
</feature>
<proteinExistence type="predicted"/>
<dbReference type="Proteomes" id="UP001430953">
    <property type="component" value="Unassembled WGS sequence"/>
</dbReference>
<sequence length="365" mass="40607">MQQTSVGACDEDSGTKSPTARSPVGFVIKSEPDADRNDGVRVKIEMPEPTGAGVEVKGEPREDYQRHRASNDGYHYGDKKPGYALDASGQPPPSLPPSHHQGYRPVGLPNSFGFPHFYGHHPAMMASFPAGRPSPDGPMGKIGDGHEQITPSHVERHAAYGRMPPIPNDGFLHESHHHRFDAGDFQHGMPYPGFRPAIRSYGNHQNNTAYGRSGHYHPARQRKWSSSAFRGLHPPMPWPTWFFRPDLSLGTQLATSHVPNSSNVPTSSPLPSRAHLDAAKGPELPSNSNKVHGQTPTICTVSDTLMWLRPHEYFIRVPVKKQLDFFINRIVIKVGLFFSDLLAYSYRRETFCIVTSTNSLCVYFR</sequence>
<feature type="compositionally biased region" description="Basic and acidic residues" evidence="1">
    <location>
        <begin position="30"/>
        <end position="46"/>
    </location>
</feature>
<gene>
    <name evidence="2" type="ORF">PUN28_004882</name>
</gene>
<dbReference type="AlphaFoldDB" id="A0AAW2GEU4"/>
<reference evidence="2 3" key="1">
    <citation type="submission" date="2023-03" db="EMBL/GenBank/DDBJ databases">
        <title>High recombination rates correlate with genetic variation in Cardiocondyla obscurior ants.</title>
        <authorList>
            <person name="Errbii M."/>
        </authorList>
    </citation>
    <scope>NUCLEOTIDE SEQUENCE [LARGE SCALE GENOMIC DNA]</scope>
    <source>
        <strain evidence="2">Alpha-2009</strain>
        <tissue evidence="2">Whole body</tissue>
    </source>
</reference>
<feature type="compositionally biased region" description="Low complexity" evidence="1">
    <location>
        <begin position="256"/>
        <end position="272"/>
    </location>
</feature>
<protein>
    <submittedName>
        <fullName evidence="2">Uncharacterized protein</fullName>
    </submittedName>
</protein>
<comment type="caution">
    <text evidence="2">The sequence shown here is derived from an EMBL/GenBank/DDBJ whole genome shotgun (WGS) entry which is preliminary data.</text>
</comment>
<accession>A0AAW2GEU4</accession>
<feature type="compositionally biased region" description="Basic and acidic residues" evidence="1">
    <location>
        <begin position="56"/>
        <end position="81"/>
    </location>
</feature>